<sequence>MKILTIKNIKTRKERTVWLSKHFSHLLKETKILDVGCDEAPLRKLIGKENYTGIDFTGKPDVKINLEAIKKLPFKAQTFDTVICIEVLEHLDNLHQISKDIFRVTNNNVLISLPNAWRDARVKIQRGKGSIAHYGLPLDKPLDRHKWFFTTQEAINFLKSIKPSNYELKLTLTQPKRNFLIMFYRKLRYSSSAYQNKFCQTVWAEYKKVK</sequence>
<dbReference type="Proteomes" id="UP000312702">
    <property type="component" value="Chromosome"/>
</dbReference>
<feature type="domain" description="Methyltransferase type 11" evidence="1">
    <location>
        <begin position="49"/>
        <end position="108"/>
    </location>
</feature>
<dbReference type="Pfam" id="PF08241">
    <property type="entry name" value="Methyltransf_11"/>
    <property type="match status" value="1"/>
</dbReference>
<dbReference type="InterPro" id="IPR013216">
    <property type="entry name" value="Methyltransf_11"/>
</dbReference>
<dbReference type="RefSeq" id="WP_139884497.1">
    <property type="nucleotide sequence ID" value="NZ_CP040973.1"/>
</dbReference>
<name>A0ABX5VUJ0_9PROT</name>
<reference evidence="2 3" key="1">
    <citation type="journal article" date="2019" name="ISME J.">
        <title>Evolution in action: habitat transition from sediment to the pelagial leads to genome streamlining in Methylophilaceae.</title>
        <authorList>
            <person name="Salcher M."/>
            <person name="Schaefle D."/>
            <person name="Kaspar M."/>
            <person name="Neuenschwander S.M."/>
            <person name="Ghai R."/>
        </authorList>
    </citation>
    <scope>NUCLEOTIDE SEQUENCE [LARGE SCALE GENOMIC DNA]</scope>
    <source>
        <strain evidence="2 3">MMS-VI-25</strain>
    </source>
</reference>
<evidence type="ECO:0000259" key="1">
    <source>
        <dbReference type="Pfam" id="PF08241"/>
    </source>
</evidence>
<dbReference type="InterPro" id="IPR029063">
    <property type="entry name" value="SAM-dependent_MTases_sf"/>
</dbReference>
<dbReference type="GO" id="GO:0032259">
    <property type="term" value="P:methylation"/>
    <property type="evidence" value="ECO:0007669"/>
    <property type="project" value="UniProtKB-KW"/>
</dbReference>
<keyword evidence="2" id="KW-0808">Transferase</keyword>
<organism evidence="2 3">
    <name type="scientific">Candidatus Methylopumilus universalis</name>
    <dbReference type="NCBI Taxonomy" id="2588536"/>
    <lineage>
        <taxon>Bacteria</taxon>
        <taxon>Pseudomonadati</taxon>
        <taxon>Pseudomonadota</taxon>
        <taxon>Betaproteobacteria</taxon>
        <taxon>Nitrosomonadales</taxon>
        <taxon>Methylophilaceae</taxon>
        <taxon>Candidatus Methylopumilus</taxon>
    </lineage>
</organism>
<dbReference type="SUPFAM" id="SSF53335">
    <property type="entry name" value="S-adenosyl-L-methionine-dependent methyltransferases"/>
    <property type="match status" value="1"/>
</dbReference>
<proteinExistence type="predicted"/>
<evidence type="ECO:0000313" key="2">
    <source>
        <dbReference type="EMBL" id="QDC61402.1"/>
    </source>
</evidence>
<dbReference type="GO" id="GO:0008168">
    <property type="term" value="F:methyltransferase activity"/>
    <property type="evidence" value="ECO:0007669"/>
    <property type="project" value="UniProtKB-KW"/>
</dbReference>
<keyword evidence="2" id="KW-0489">Methyltransferase</keyword>
<gene>
    <name evidence="2" type="ORF">FIT74_04415</name>
</gene>
<keyword evidence="3" id="KW-1185">Reference proteome</keyword>
<protein>
    <submittedName>
        <fullName evidence="2">Class I SAM-dependent methyltransferase</fullName>
    </submittedName>
</protein>
<accession>A0ABX5VUJ0</accession>
<dbReference type="EMBL" id="CP040973">
    <property type="protein sequence ID" value="QDC61402.1"/>
    <property type="molecule type" value="Genomic_DNA"/>
</dbReference>
<evidence type="ECO:0000313" key="3">
    <source>
        <dbReference type="Proteomes" id="UP000312702"/>
    </source>
</evidence>
<dbReference type="Gene3D" id="3.40.50.150">
    <property type="entry name" value="Vaccinia Virus protein VP39"/>
    <property type="match status" value="1"/>
</dbReference>